<evidence type="ECO:0000313" key="2">
    <source>
        <dbReference type="Proteomes" id="UP000265520"/>
    </source>
</evidence>
<organism evidence="1 2">
    <name type="scientific">Trifolium medium</name>
    <dbReference type="NCBI Taxonomy" id="97028"/>
    <lineage>
        <taxon>Eukaryota</taxon>
        <taxon>Viridiplantae</taxon>
        <taxon>Streptophyta</taxon>
        <taxon>Embryophyta</taxon>
        <taxon>Tracheophyta</taxon>
        <taxon>Spermatophyta</taxon>
        <taxon>Magnoliopsida</taxon>
        <taxon>eudicotyledons</taxon>
        <taxon>Gunneridae</taxon>
        <taxon>Pentapetalae</taxon>
        <taxon>rosids</taxon>
        <taxon>fabids</taxon>
        <taxon>Fabales</taxon>
        <taxon>Fabaceae</taxon>
        <taxon>Papilionoideae</taxon>
        <taxon>50 kb inversion clade</taxon>
        <taxon>NPAAA clade</taxon>
        <taxon>Hologalegina</taxon>
        <taxon>IRL clade</taxon>
        <taxon>Trifolieae</taxon>
        <taxon>Trifolium</taxon>
    </lineage>
</organism>
<accession>A0A392TAH4</accession>
<sequence length="45" mass="5280">MVKFKVKVKCGWKGKDKFYVKCIEFRMEGMNGEHLMEEDAAIVLL</sequence>
<dbReference type="EMBL" id="LXQA010539402">
    <property type="protein sequence ID" value="MCI58048.1"/>
    <property type="molecule type" value="Genomic_DNA"/>
</dbReference>
<dbReference type="Proteomes" id="UP000265520">
    <property type="component" value="Unassembled WGS sequence"/>
</dbReference>
<name>A0A392TAH4_9FABA</name>
<keyword evidence="2" id="KW-1185">Reference proteome</keyword>
<comment type="caution">
    <text evidence="1">The sequence shown here is derived from an EMBL/GenBank/DDBJ whole genome shotgun (WGS) entry which is preliminary data.</text>
</comment>
<proteinExistence type="predicted"/>
<reference evidence="1 2" key="1">
    <citation type="journal article" date="2018" name="Front. Plant Sci.">
        <title>Red Clover (Trifolium pratense) and Zigzag Clover (T. medium) - A Picture of Genomic Similarities and Differences.</title>
        <authorList>
            <person name="Dluhosova J."/>
            <person name="Istvanek J."/>
            <person name="Nedelnik J."/>
            <person name="Repkova J."/>
        </authorList>
    </citation>
    <scope>NUCLEOTIDE SEQUENCE [LARGE SCALE GENOMIC DNA]</scope>
    <source>
        <strain evidence="2">cv. 10/8</strain>
        <tissue evidence="1">Leaf</tissue>
    </source>
</reference>
<protein>
    <submittedName>
        <fullName evidence="1">Uncharacterized protein</fullName>
    </submittedName>
</protein>
<evidence type="ECO:0000313" key="1">
    <source>
        <dbReference type="EMBL" id="MCI58048.1"/>
    </source>
</evidence>
<dbReference type="AlphaFoldDB" id="A0A392TAH4"/>
<feature type="non-terminal residue" evidence="1">
    <location>
        <position position="45"/>
    </location>
</feature>